<comment type="catalytic activity">
    <reaction evidence="3">
        <text>3',5'-cyclic UMP + H2O = UMP + H(+)</text>
        <dbReference type="Rhea" id="RHEA:70575"/>
        <dbReference type="ChEBI" id="CHEBI:15377"/>
        <dbReference type="ChEBI" id="CHEBI:15378"/>
        <dbReference type="ChEBI" id="CHEBI:57865"/>
        <dbReference type="ChEBI" id="CHEBI:184387"/>
    </reaction>
    <physiologicalReaction direction="left-to-right" evidence="3">
        <dbReference type="Rhea" id="RHEA:70576"/>
    </physiologicalReaction>
</comment>
<sequence>MPMLIAFVILVSLVLIAVIFVSVYPVLGGSPFRASRLPLLRSPNYRDGKFINQVPTSLSMSFGQTLKLMYEFAKGEPNRKPKQPLPVVPLSVDKLLAKNEEGKAQASVTWFGHSAVLLRIDGLTLFLDPMLGRAPSPFPIFGNARYSRKLPIEIEELPEIDAVIFSHDHYDHLDYGTIRKLRHKVKRFLVPLGVAAHLERWGVDPSCISEHDWWEEIEYAGLKLATAPARHFSGRNVVGRNGTLWCSWIIEGKNEKVFYSGDSGYGPHFKEIGERYGPFDLALIECGQYDERWSAIHMMPEETVQANVDVRGRAMVPIHWGGFTLAMHDWFDPPKRAIKAARERGVTIAVPRIGETVAFPAAEYPADEWWK</sequence>
<dbReference type="EMBL" id="JBHSMI010000023">
    <property type="protein sequence ID" value="MFC5403449.1"/>
    <property type="molecule type" value="Genomic_DNA"/>
</dbReference>
<keyword evidence="6" id="KW-1185">Reference proteome</keyword>
<dbReference type="SUPFAM" id="SSF56281">
    <property type="entry name" value="Metallo-hydrolase/oxidoreductase"/>
    <property type="match status" value="1"/>
</dbReference>
<evidence type="ECO:0000259" key="4">
    <source>
        <dbReference type="Pfam" id="PF12706"/>
    </source>
</evidence>
<dbReference type="Proteomes" id="UP001596113">
    <property type="component" value="Unassembled WGS sequence"/>
</dbReference>
<evidence type="ECO:0000313" key="5">
    <source>
        <dbReference type="EMBL" id="MFC5403449.1"/>
    </source>
</evidence>
<dbReference type="Pfam" id="PF12706">
    <property type="entry name" value="Lactamase_B_2"/>
    <property type="match status" value="1"/>
</dbReference>
<organism evidence="5 6">
    <name type="scientific">Cohnella soli</name>
    <dbReference type="NCBI Taxonomy" id="425005"/>
    <lineage>
        <taxon>Bacteria</taxon>
        <taxon>Bacillati</taxon>
        <taxon>Bacillota</taxon>
        <taxon>Bacilli</taxon>
        <taxon>Bacillales</taxon>
        <taxon>Paenibacillaceae</taxon>
        <taxon>Cohnella</taxon>
    </lineage>
</organism>
<evidence type="ECO:0000313" key="6">
    <source>
        <dbReference type="Proteomes" id="UP001596113"/>
    </source>
</evidence>
<proteinExistence type="predicted"/>
<dbReference type="InterPro" id="IPR036866">
    <property type="entry name" value="RibonucZ/Hydroxyglut_hydro"/>
</dbReference>
<accession>A0ABW0HR32</accession>
<evidence type="ECO:0000256" key="1">
    <source>
        <dbReference type="ARBA" id="ARBA00034221"/>
    </source>
</evidence>
<reference evidence="6" key="1">
    <citation type="journal article" date="2019" name="Int. J. Syst. Evol. Microbiol.">
        <title>The Global Catalogue of Microorganisms (GCM) 10K type strain sequencing project: providing services to taxonomists for standard genome sequencing and annotation.</title>
        <authorList>
            <consortium name="The Broad Institute Genomics Platform"/>
            <consortium name="The Broad Institute Genome Sequencing Center for Infectious Disease"/>
            <person name="Wu L."/>
            <person name="Ma J."/>
        </authorList>
    </citation>
    <scope>NUCLEOTIDE SEQUENCE [LARGE SCALE GENOMIC DNA]</scope>
    <source>
        <strain evidence="6">CGMCC 1.18575</strain>
    </source>
</reference>
<comment type="function">
    <text evidence="2">Counteracts the endogenous Pycsar antiviral defense system. Phosphodiesterase that enables metal-dependent hydrolysis of host cyclic nucleotide Pycsar defense signals such as cCMP and cUMP.</text>
</comment>
<evidence type="ECO:0000256" key="3">
    <source>
        <dbReference type="ARBA" id="ARBA00048505"/>
    </source>
</evidence>
<feature type="domain" description="Metallo-beta-lactamase" evidence="4">
    <location>
        <begin position="127"/>
        <end position="320"/>
    </location>
</feature>
<dbReference type="PANTHER" id="PTHR15032">
    <property type="entry name" value="N-ACYL-PHOSPHATIDYLETHANOLAMINE-HYDROLYZING PHOSPHOLIPASE D"/>
    <property type="match status" value="1"/>
</dbReference>
<dbReference type="RefSeq" id="WP_378132807.1">
    <property type="nucleotide sequence ID" value="NZ_JBHSMI010000023.1"/>
</dbReference>
<comment type="catalytic activity">
    <reaction evidence="1">
        <text>3',5'-cyclic CMP + H2O = CMP + H(+)</text>
        <dbReference type="Rhea" id="RHEA:72675"/>
        <dbReference type="ChEBI" id="CHEBI:15377"/>
        <dbReference type="ChEBI" id="CHEBI:15378"/>
        <dbReference type="ChEBI" id="CHEBI:58003"/>
        <dbReference type="ChEBI" id="CHEBI:60377"/>
    </reaction>
    <physiologicalReaction direction="left-to-right" evidence="1">
        <dbReference type="Rhea" id="RHEA:72676"/>
    </physiologicalReaction>
</comment>
<evidence type="ECO:0000256" key="2">
    <source>
        <dbReference type="ARBA" id="ARBA00034301"/>
    </source>
</evidence>
<dbReference type="Gene3D" id="3.60.15.10">
    <property type="entry name" value="Ribonuclease Z/Hydroxyacylglutathione hydrolase-like"/>
    <property type="match status" value="1"/>
</dbReference>
<dbReference type="PANTHER" id="PTHR15032:SF4">
    <property type="entry name" value="N-ACYL-PHOSPHATIDYLETHANOLAMINE-HYDROLYZING PHOSPHOLIPASE D"/>
    <property type="match status" value="1"/>
</dbReference>
<comment type="caution">
    <text evidence="5">The sequence shown here is derived from an EMBL/GenBank/DDBJ whole genome shotgun (WGS) entry which is preliminary data.</text>
</comment>
<dbReference type="InterPro" id="IPR001279">
    <property type="entry name" value="Metallo-B-lactamas"/>
</dbReference>
<protein>
    <submittedName>
        <fullName evidence="5">MBL fold metallo-hydrolase</fullName>
    </submittedName>
</protein>
<gene>
    <name evidence="5" type="ORF">ACFPOF_11970</name>
</gene>
<name>A0ABW0HR32_9BACL</name>